<accession>A0A6J4M773</accession>
<dbReference type="InterPro" id="IPR049806">
    <property type="entry name" value="MasK-like_C"/>
</dbReference>
<name>A0A6J4M773_9BACT</name>
<dbReference type="AlphaFoldDB" id="A0A6J4M773"/>
<feature type="non-terminal residue" evidence="1">
    <location>
        <position position="1"/>
    </location>
</feature>
<dbReference type="SUPFAM" id="SSF74653">
    <property type="entry name" value="TolA/TonB C-terminal domain"/>
    <property type="match status" value="1"/>
</dbReference>
<proteinExistence type="predicted"/>
<evidence type="ECO:0000313" key="1">
    <source>
        <dbReference type="EMBL" id="CAA9351237.1"/>
    </source>
</evidence>
<reference evidence="1" key="1">
    <citation type="submission" date="2020-02" db="EMBL/GenBank/DDBJ databases">
        <authorList>
            <person name="Meier V. D."/>
        </authorList>
    </citation>
    <scope>NUCLEOTIDE SEQUENCE</scope>
    <source>
        <strain evidence="1">AVDCRST_MAG11</strain>
    </source>
</reference>
<dbReference type="NCBIfam" id="NF033768">
    <property type="entry name" value="myxo_SS_tail"/>
    <property type="match status" value="1"/>
</dbReference>
<gene>
    <name evidence="1" type="ORF">AVDCRST_MAG11-3522</name>
</gene>
<protein>
    <recommendedName>
        <fullName evidence="2">TonB C-terminal domain-containing protein</fullName>
    </recommendedName>
</protein>
<evidence type="ECO:0008006" key="2">
    <source>
        <dbReference type="Google" id="ProtNLM"/>
    </source>
</evidence>
<organism evidence="1">
    <name type="scientific">uncultured Gemmatimonadaceae bacterium</name>
    <dbReference type="NCBI Taxonomy" id="246130"/>
    <lineage>
        <taxon>Bacteria</taxon>
        <taxon>Pseudomonadati</taxon>
        <taxon>Gemmatimonadota</taxon>
        <taxon>Gemmatimonadia</taxon>
        <taxon>Gemmatimonadales</taxon>
        <taxon>Gemmatimonadaceae</taxon>
        <taxon>environmental samples</taxon>
    </lineage>
</organism>
<dbReference type="EMBL" id="CADCTU010000761">
    <property type="protein sequence ID" value="CAA9351237.1"/>
    <property type="molecule type" value="Genomic_DNA"/>
</dbReference>
<sequence length="147" mass="14285">ASPPTGGGRLAGGASGAAIGTVGASGGVERASVRVATPRATGGGVGAAGGRGDGAQLGTVVRSRESQLRFCYLESGVRADPALAGSVTLTVAIDAAGAVGAADVTGRSWGGEGAAAAERCILEKVRGWRFPARGGGGSYEFSFSFTR</sequence>